<dbReference type="AlphaFoldDB" id="A0A401KPS7"/>
<name>A0A401KPS7_ASPAW</name>
<keyword evidence="2" id="KW-0238">DNA-binding</keyword>
<dbReference type="Proteomes" id="UP000286921">
    <property type="component" value="Unassembled WGS sequence"/>
</dbReference>
<evidence type="ECO:0000313" key="8">
    <source>
        <dbReference type="Proteomes" id="UP000286921"/>
    </source>
</evidence>
<dbReference type="GO" id="GO:0000435">
    <property type="term" value="P:positive regulation of transcription from RNA polymerase II promoter by galactose"/>
    <property type="evidence" value="ECO:0007669"/>
    <property type="project" value="TreeGrafter"/>
</dbReference>
<evidence type="ECO:0000256" key="3">
    <source>
        <dbReference type="ARBA" id="ARBA00023163"/>
    </source>
</evidence>
<evidence type="ECO:0000256" key="5">
    <source>
        <dbReference type="SAM" id="MobiDB-lite"/>
    </source>
</evidence>
<dbReference type="InterPro" id="IPR036864">
    <property type="entry name" value="Zn2-C6_fun-type_DNA-bd_sf"/>
</dbReference>
<dbReference type="PANTHER" id="PTHR47424">
    <property type="entry name" value="REGULATORY PROTEIN GAL4"/>
    <property type="match status" value="1"/>
</dbReference>
<dbReference type="Gene3D" id="4.10.240.10">
    <property type="entry name" value="Zn(2)-C6 fungal-type DNA-binding domain"/>
    <property type="match status" value="1"/>
</dbReference>
<dbReference type="SUPFAM" id="SSF57701">
    <property type="entry name" value="Zn2/Cys6 DNA-binding domain"/>
    <property type="match status" value="1"/>
</dbReference>
<protein>
    <submittedName>
        <fullName evidence="7">Zinc finger protein grt1</fullName>
    </submittedName>
</protein>
<sequence length="951" mass="106503">MLRKKISKACQECRARKVRCDGLNPCSPCQQRNTACVFRERARVRRGATDSPSDEKLGQHPGDQPAVVELHSTERQRHQPSDVYKDVHKSVSARQRSPSGSVELYYGPTSDFSLLQHLYHTLYLSSASDHNRNQQEEVGQGLDFFRVRHIFFGQSSMRSAADASVPVNRPLPPPHIAQTLLNQFLATHYNIVPFFPKTRYDQLLKVLYATDHGTTQFSEVQQNICIMAMATAAANTEHFELGVGLAEYVEGQRSKMHLHAMFNLEYAQSNIAYMIIGDTSRKAFAAGLHRQQTHLNEDDSLETMERQHTFSSLWISFYLGRPSMLEYFNTSQVPRPQDIFLSALLQFATVMMKIVHQVYRPQAAPSVLWNCAMAVGKEMDALRARARADFGLELDAPRSSDPRGMRPVVLITLYNFMSFLLFRPFVIIRGKVQTEISKQPGHQPPPELPSWLNNACINCLNAARTIVSYICNIAADDPLLRELRFNCFYLENCLFLLLYDMASNPENRTANSPLVHQGLQFLTRMRQGDPVCSSIATIRRILQHMNLDVGAEELTLPHAAHSPHNPVSNVSHPPPQLEELTNPIPVYPQGSAWAEQPQQALDPRLGASDDFQFDLDLSAADFNVDITAIDWDTFFSLSCQAAMFAFSGVTRTTYRIYAIPVRGVKAASPMEGITACLGGPTIVIDAIPLRSEGTEIRRTLLLLAAYIFKADSSPYYSPAVQINFMGQDATHGDFDHGTSQNSHQVPATADEPVSEAKLLDIEYGKCYWLSKEGYGKVGGDSNTWNILTFGNSDEKRIFKLCYRRNSCFNEQPKSGGGQSVSSSHAFWLWDYQGWNKNTKVGPGYLATSGWNWFFAAGGGWCNTISFKANQNSDDDEDAVGAESNAPTIRLSIGYATEESSPLTGLEVRSDKKLYRADPKNSPYVTLKFHEVTCPDDEDDDDDDAYLNRPLS</sequence>
<reference evidence="7 8" key="1">
    <citation type="submission" date="2016-09" db="EMBL/GenBank/DDBJ databases">
        <title>Aspergillus awamori IFM 58123T.</title>
        <authorList>
            <person name="Kusuya Y."/>
            <person name="Shimizu M."/>
            <person name="Takahashi H."/>
            <person name="Yaguchi T."/>
        </authorList>
    </citation>
    <scope>NUCLEOTIDE SEQUENCE [LARGE SCALE GENOMIC DNA]</scope>
    <source>
        <strain evidence="7 8">IFM 58123</strain>
    </source>
</reference>
<feature type="domain" description="Zn(2)-C6 fungal-type" evidence="6">
    <location>
        <begin position="9"/>
        <end position="38"/>
    </location>
</feature>
<keyword evidence="1" id="KW-0805">Transcription regulation</keyword>
<comment type="caution">
    <text evidence="7">The sequence shown here is derived from an EMBL/GenBank/DDBJ whole genome shotgun (WGS) entry which is preliminary data.</text>
</comment>
<feature type="compositionally biased region" description="Basic and acidic residues" evidence="5">
    <location>
        <begin position="73"/>
        <end position="89"/>
    </location>
</feature>
<dbReference type="InterPro" id="IPR051127">
    <property type="entry name" value="Fungal_SecMet_Regulators"/>
</dbReference>
<dbReference type="SMART" id="SM00066">
    <property type="entry name" value="GAL4"/>
    <property type="match status" value="1"/>
</dbReference>
<dbReference type="GO" id="GO:0000978">
    <property type="term" value="F:RNA polymerase II cis-regulatory region sequence-specific DNA binding"/>
    <property type="evidence" value="ECO:0007669"/>
    <property type="project" value="TreeGrafter"/>
</dbReference>
<dbReference type="PROSITE" id="PS50048">
    <property type="entry name" value="ZN2_CY6_FUNGAL_2"/>
    <property type="match status" value="1"/>
</dbReference>
<evidence type="ECO:0000256" key="1">
    <source>
        <dbReference type="ARBA" id="ARBA00023015"/>
    </source>
</evidence>
<evidence type="ECO:0000256" key="2">
    <source>
        <dbReference type="ARBA" id="ARBA00023125"/>
    </source>
</evidence>
<feature type="compositionally biased region" description="Acidic residues" evidence="5">
    <location>
        <begin position="933"/>
        <end position="944"/>
    </location>
</feature>
<proteinExistence type="predicted"/>
<dbReference type="GO" id="GO:0000981">
    <property type="term" value="F:DNA-binding transcription factor activity, RNA polymerase II-specific"/>
    <property type="evidence" value="ECO:0007669"/>
    <property type="project" value="InterPro"/>
</dbReference>
<organism evidence="7 8">
    <name type="scientific">Aspergillus awamori</name>
    <name type="common">Black koji mold</name>
    <dbReference type="NCBI Taxonomy" id="105351"/>
    <lineage>
        <taxon>Eukaryota</taxon>
        <taxon>Fungi</taxon>
        <taxon>Dikarya</taxon>
        <taxon>Ascomycota</taxon>
        <taxon>Pezizomycotina</taxon>
        <taxon>Eurotiomycetes</taxon>
        <taxon>Eurotiomycetidae</taxon>
        <taxon>Eurotiales</taxon>
        <taxon>Aspergillaceae</taxon>
        <taxon>Aspergillus</taxon>
    </lineage>
</organism>
<feature type="region of interest" description="Disordered" evidence="5">
    <location>
        <begin position="932"/>
        <end position="951"/>
    </location>
</feature>
<dbReference type="GO" id="GO:0008270">
    <property type="term" value="F:zinc ion binding"/>
    <property type="evidence" value="ECO:0007669"/>
    <property type="project" value="InterPro"/>
</dbReference>
<dbReference type="InterPro" id="IPR001138">
    <property type="entry name" value="Zn2Cys6_DnaBD"/>
</dbReference>
<keyword evidence="3" id="KW-0804">Transcription</keyword>
<gene>
    <name evidence="7" type="ORF">AAWM_04159</name>
</gene>
<keyword evidence="4" id="KW-0539">Nucleus</keyword>
<dbReference type="CDD" id="cd12148">
    <property type="entry name" value="fungal_TF_MHR"/>
    <property type="match status" value="1"/>
</dbReference>
<dbReference type="EMBL" id="BDHI01000007">
    <property type="protein sequence ID" value="GCB21274.1"/>
    <property type="molecule type" value="Genomic_DNA"/>
</dbReference>
<evidence type="ECO:0000259" key="6">
    <source>
        <dbReference type="PROSITE" id="PS50048"/>
    </source>
</evidence>
<dbReference type="Pfam" id="PF00172">
    <property type="entry name" value="Zn_clus"/>
    <property type="match status" value="1"/>
</dbReference>
<dbReference type="PROSITE" id="PS00463">
    <property type="entry name" value="ZN2_CY6_FUNGAL_1"/>
    <property type="match status" value="1"/>
</dbReference>
<feature type="region of interest" description="Disordered" evidence="5">
    <location>
        <begin position="73"/>
        <end position="102"/>
    </location>
</feature>
<dbReference type="GO" id="GO:0005634">
    <property type="term" value="C:nucleus"/>
    <property type="evidence" value="ECO:0007669"/>
    <property type="project" value="TreeGrafter"/>
</dbReference>
<dbReference type="PANTHER" id="PTHR47424:SF15">
    <property type="entry name" value="ZN(II)2CYS6 TRANSCRIPTION FACTOR (EUROFUNG)"/>
    <property type="match status" value="1"/>
</dbReference>
<evidence type="ECO:0000313" key="7">
    <source>
        <dbReference type="EMBL" id="GCB21274.1"/>
    </source>
</evidence>
<keyword evidence="8" id="KW-1185">Reference proteome</keyword>
<evidence type="ECO:0000256" key="4">
    <source>
        <dbReference type="ARBA" id="ARBA00023242"/>
    </source>
</evidence>
<accession>A0A401KPS7</accession>
<dbReference type="CDD" id="cd00067">
    <property type="entry name" value="GAL4"/>
    <property type="match status" value="1"/>
</dbReference>